<dbReference type="OrthoDB" id="44109at2157"/>
<evidence type="ECO:0000256" key="2">
    <source>
        <dbReference type="ARBA" id="ARBA00022692"/>
    </source>
</evidence>
<dbReference type="GO" id="GO:0016020">
    <property type="term" value="C:membrane"/>
    <property type="evidence" value="ECO:0007669"/>
    <property type="project" value="UniProtKB-SubCell"/>
</dbReference>
<dbReference type="Pfam" id="PF00420">
    <property type="entry name" value="Oxidored_q2"/>
    <property type="match status" value="1"/>
</dbReference>
<dbReference type="EMBL" id="CP045483">
    <property type="protein sequence ID" value="QGR20084.1"/>
    <property type="molecule type" value="Genomic_DNA"/>
</dbReference>
<evidence type="ECO:0000256" key="3">
    <source>
        <dbReference type="ARBA" id="ARBA00022989"/>
    </source>
</evidence>
<protein>
    <submittedName>
        <fullName evidence="6">NADH-quinone oxidoreductase subunit K</fullName>
    </submittedName>
</protein>
<evidence type="ECO:0000256" key="5">
    <source>
        <dbReference type="SAM" id="Phobius"/>
    </source>
</evidence>
<name>A0A650CQG2_9CREN</name>
<dbReference type="Gene3D" id="1.10.287.3510">
    <property type="match status" value="1"/>
</dbReference>
<dbReference type="RefSeq" id="WP_156007525.1">
    <property type="nucleotide sequence ID" value="NZ_CP045483.1"/>
</dbReference>
<keyword evidence="4 5" id="KW-0472">Membrane</keyword>
<feature type="transmembrane region" description="Helical" evidence="5">
    <location>
        <begin position="37"/>
        <end position="54"/>
    </location>
</feature>
<dbReference type="KEGG" id="sazo:D1868_08850"/>
<dbReference type="AlphaFoldDB" id="A0A650CQG2"/>
<evidence type="ECO:0000313" key="7">
    <source>
        <dbReference type="Proteomes" id="UP000423396"/>
    </source>
</evidence>
<feature type="transmembrane region" description="Helical" evidence="5">
    <location>
        <begin position="60"/>
        <end position="85"/>
    </location>
</feature>
<evidence type="ECO:0000256" key="1">
    <source>
        <dbReference type="ARBA" id="ARBA00004141"/>
    </source>
</evidence>
<dbReference type="Proteomes" id="UP000423396">
    <property type="component" value="Chromosome"/>
</dbReference>
<keyword evidence="7" id="KW-1185">Reference proteome</keyword>
<organism evidence="6 7">
    <name type="scientific">Stygiolobus azoricus</name>
    <dbReference type="NCBI Taxonomy" id="41675"/>
    <lineage>
        <taxon>Archaea</taxon>
        <taxon>Thermoproteota</taxon>
        <taxon>Thermoprotei</taxon>
        <taxon>Sulfolobales</taxon>
        <taxon>Sulfolobaceae</taxon>
        <taxon>Stygiolobus</taxon>
    </lineage>
</organism>
<gene>
    <name evidence="6" type="ORF">D1868_08850</name>
</gene>
<proteinExistence type="predicted"/>
<feature type="transmembrane region" description="Helical" evidence="5">
    <location>
        <begin position="6"/>
        <end position="25"/>
    </location>
</feature>
<evidence type="ECO:0000313" key="6">
    <source>
        <dbReference type="EMBL" id="QGR20084.1"/>
    </source>
</evidence>
<comment type="subcellular location">
    <subcellularLocation>
        <location evidence="1">Membrane</location>
        <topology evidence="1">Multi-pass membrane protein</topology>
    </subcellularLocation>
</comment>
<reference evidence="6 7" key="1">
    <citation type="submission" date="2019-10" db="EMBL/GenBank/DDBJ databases">
        <title>Genome Sequences from Six Type Strain Members of the Archaeal Family Sulfolobaceae: Acidianus ambivalens, Acidianus infernus, Metallosphaera prunae, Stygiolobus azoricus, Sulfolobus metallicus, and Sulfurisphaera ohwakuensis.</title>
        <authorList>
            <person name="Counts J.A."/>
            <person name="Kelly R.M."/>
        </authorList>
    </citation>
    <scope>NUCLEOTIDE SEQUENCE [LARGE SCALE GENOMIC DNA]</scope>
    <source>
        <strain evidence="6 7">FC6</strain>
    </source>
</reference>
<dbReference type="GeneID" id="42799174"/>
<keyword evidence="3 5" id="KW-1133">Transmembrane helix</keyword>
<accession>A0A650CQG2</accession>
<keyword evidence="2 5" id="KW-0812">Transmembrane</keyword>
<sequence length="94" mass="10115">MILGDLGLTVASILLAIGAYGLVNSKNIIRILLSSEIIVNASILMVFSASSLLNKVYLPIFFSIFAIGMALIEVVVAFAAIFLYYRSKGSLEVE</sequence>
<evidence type="ECO:0000256" key="4">
    <source>
        <dbReference type="ARBA" id="ARBA00023136"/>
    </source>
</evidence>
<dbReference type="InterPro" id="IPR039428">
    <property type="entry name" value="NUOK/Mnh_C1-like"/>
</dbReference>